<protein>
    <submittedName>
        <fullName evidence="1">Uncharacterized protein</fullName>
    </submittedName>
</protein>
<evidence type="ECO:0000313" key="1">
    <source>
        <dbReference type="EMBL" id="QHS77794.1"/>
    </source>
</evidence>
<sequence length="33" mass="4144">MNIFLILKINKEKYLASSKKYYLNWVSKYFKRI</sequence>
<dbReference type="AlphaFoldDB" id="A0A6C0ADI7"/>
<name>A0A6C0ADI7_9ZZZZ</name>
<reference evidence="1" key="1">
    <citation type="journal article" date="2020" name="Nature">
        <title>Giant virus diversity and host interactions through global metagenomics.</title>
        <authorList>
            <person name="Schulz F."/>
            <person name="Roux S."/>
            <person name="Paez-Espino D."/>
            <person name="Jungbluth S."/>
            <person name="Walsh D.A."/>
            <person name="Denef V.J."/>
            <person name="McMahon K.D."/>
            <person name="Konstantinidis K.T."/>
            <person name="Eloe-Fadrosh E.A."/>
            <person name="Kyrpides N.C."/>
            <person name="Woyke T."/>
        </authorList>
    </citation>
    <scope>NUCLEOTIDE SEQUENCE</scope>
    <source>
        <strain evidence="1">GVMAG-S-1021933-23</strain>
    </source>
</reference>
<organism evidence="1">
    <name type="scientific">viral metagenome</name>
    <dbReference type="NCBI Taxonomy" id="1070528"/>
    <lineage>
        <taxon>unclassified sequences</taxon>
        <taxon>metagenomes</taxon>
        <taxon>organismal metagenomes</taxon>
    </lineage>
</organism>
<accession>A0A6C0ADI7</accession>
<proteinExistence type="predicted"/>
<dbReference type="EMBL" id="MN740593">
    <property type="protein sequence ID" value="QHS77794.1"/>
    <property type="molecule type" value="Genomic_DNA"/>
</dbReference>